<dbReference type="GO" id="GO:0030245">
    <property type="term" value="P:cellulose catabolic process"/>
    <property type="evidence" value="ECO:0007669"/>
    <property type="project" value="UniProtKB-KW"/>
</dbReference>
<accession>A0A7W4Z7S6</accession>
<dbReference type="EMBL" id="JACHWZ010000002">
    <property type="protein sequence ID" value="MBB3059801.1"/>
    <property type="molecule type" value="Genomic_DNA"/>
</dbReference>
<dbReference type="Pfam" id="PF01341">
    <property type="entry name" value="Glyco_hydro_6"/>
    <property type="match status" value="1"/>
</dbReference>
<dbReference type="Gene3D" id="3.20.20.40">
    <property type="entry name" value="1, 4-beta cellobiohydrolase"/>
    <property type="match status" value="1"/>
</dbReference>
<evidence type="ECO:0000313" key="2">
    <source>
        <dbReference type="EMBL" id="MBB3059801.1"/>
    </source>
</evidence>
<keyword evidence="1" id="KW-0326">Glycosidase</keyword>
<dbReference type="EC" id="3.2.1.-" evidence="1"/>
<proteinExistence type="inferred from homology"/>
<keyword evidence="3" id="KW-1185">Reference proteome</keyword>
<dbReference type="RefSeq" id="WP_183456534.1">
    <property type="nucleotide sequence ID" value="NZ_JACHWZ010000002.1"/>
</dbReference>
<dbReference type="InterPro" id="IPR016288">
    <property type="entry name" value="Beta_cellobiohydrolase"/>
</dbReference>
<keyword evidence="1" id="KW-0136">Cellulose degradation</keyword>
<dbReference type="PANTHER" id="PTHR34876:SF4">
    <property type="entry name" value="1,4-BETA-D-GLUCAN CELLOBIOHYDROLASE C-RELATED"/>
    <property type="match status" value="1"/>
</dbReference>
<feature type="signal peptide" evidence="1">
    <location>
        <begin position="1"/>
        <end position="20"/>
    </location>
</feature>
<organism evidence="2 3">
    <name type="scientific">Microbulbifer rhizosphaerae</name>
    <dbReference type="NCBI Taxonomy" id="1562603"/>
    <lineage>
        <taxon>Bacteria</taxon>
        <taxon>Pseudomonadati</taxon>
        <taxon>Pseudomonadota</taxon>
        <taxon>Gammaproteobacteria</taxon>
        <taxon>Cellvibrionales</taxon>
        <taxon>Microbulbiferaceae</taxon>
        <taxon>Microbulbifer</taxon>
    </lineage>
</organism>
<comment type="similarity">
    <text evidence="1">Belongs to the glycosyl hydrolase family 6.</text>
</comment>
<dbReference type="Proteomes" id="UP000535937">
    <property type="component" value="Unassembled WGS sequence"/>
</dbReference>
<evidence type="ECO:0000256" key="1">
    <source>
        <dbReference type="RuleBase" id="RU361186"/>
    </source>
</evidence>
<dbReference type="PANTHER" id="PTHR34876">
    <property type="match status" value="1"/>
</dbReference>
<gene>
    <name evidence="2" type="ORF">FHS09_000609</name>
</gene>
<feature type="chain" id="PRO_5031611571" description="Glucanase" evidence="1">
    <location>
        <begin position="21"/>
        <end position="440"/>
    </location>
</feature>
<keyword evidence="1" id="KW-0378">Hydrolase</keyword>
<protein>
    <recommendedName>
        <fullName evidence="1">Glucanase</fullName>
        <ecNumber evidence="1">3.2.1.-</ecNumber>
    </recommendedName>
</protein>
<keyword evidence="1" id="KW-0119">Carbohydrate metabolism</keyword>
<evidence type="ECO:0000313" key="3">
    <source>
        <dbReference type="Proteomes" id="UP000535937"/>
    </source>
</evidence>
<dbReference type="SUPFAM" id="SSF51989">
    <property type="entry name" value="Glycosyl hydrolases family 6, cellulases"/>
    <property type="match status" value="1"/>
</dbReference>
<dbReference type="GO" id="GO:0004553">
    <property type="term" value="F:hydrolase activity, hydrolyzing O-glycosyl compounds"/>
    <property type="evidence" value="ECO:0007669"/>
    <property type="project" value="InterPro"/>
</dbReference>
<reference evidence="2 3" key="1">
    <citation type="submission" date="2020-08" db="EMBL/GenBank/DDBJ databases">
        <title>Genomic Encyclopedia of Type Strains, Phase III (KMG-III): the genomes of soil and plant-associated and newly described type strains.</title>
        <authorList>
            <person name="Whitman W."/>
        </authorList>
    </citation>
    <scope>NUCLEOTIDE SEQUENCE [LARGE SCALE GENOMIC DNA]</scope>
    <source>
        <strain evidence="2 3">CECT 8799</strain>
    </source>
</reference>
<dbReference type="InterPro" id="IPR036434">
    <property type="entry name" value="Beta_cellobiohydrolase_sf"/>
</dbReference>
<keyword evidence="1" id="KW-0624">Polysaccharide degradation</keyword>
<dbReference type="AlphaFoldDB" id="A0A7W4Z7S6"/>
<sequence length="440" mass="46009">MKISILLLIFLSVFAGKSYSNDIAAPQAAGEFYTDPGSNAYKWVGLNGGSANAETIRTHIAEQAGGKWYGTQHDQPWDVQPVGDYVSDAAAAGQVPILVAYNMYQRDCGGESNGGASSKQSYKAWIDDFASAIGDREALVVLEPDALTQYLVCGNIDKPARQELLAYAVNSLASKTSNAQVYLDAGNAEWPGDASSIAAALQEAGVKKIDGFALNVSNHYETYKSHDRAGAINYFLGTRAGYVVDTSRNGAGKTDTSENGWCNPKGAMLGEHSRYTPDGPADAVLWLKVPGDSDGSCNYGEGIPAGQFSEKLAMALITGDYDDGDGGDVGSGDNPYSPTEICGNGFSVINSHALGGGTIYLLWSGSSGQNCVVTMKTSNTGLPSPVSASLQVEGGTQTTDSGNFSYYAGPVKKSASNDCVKWGGSVGSSSWESPFEHCGG</sequence>
<keyword evidence="1" id="KW-0732">Signal</keyword>
<name>A0A7W4Z7S6_9GAMM</name>
<dbReference type="PRINTS" id="PR00733">
    <property type="entry name" value="GLHYDRLASE6"/>
</dbReference>
<comment type="caution">
    <text evidence="2">The sequence shown here is derived from an EMBL/GenBank/DDBJ whole genome shotgun (WGS) entry which is preliminary data.</text>
</comment>